<dbReference type="SUPFAM" id="SSF55874">
    <property type="entry name" value="ATPase domain of HSP90 chaperone/DNA topoisomerase II/histidine kinase"/>
    <property type="match status" value="1"/>
</dbReference>
<evidence type="ECO:0000256" key="4">
    <source>
        <dbReference type="SAM" id="Phobius"/>
    </source>
</evidence>
<dbReference type="Proteomes" id="UP000184418">
    <property type="component" value="Unassembled WGS sequence"/>
</dbReference>
<dbReference type="SUPFAM" id="SSF48452">
    <property type="entry name" value="TPR-like"/>
    <property type="match status" value="2"/>
</dbReference>
<dbReference type="EMBL" id="FQYN01000008">
    <property type="protein sequence ID" value="SHJ62610.1"/>
    <property type="molecule type" value="Genomic_DNA"/>
</dbReference>
<keyword evidence="5" id="KW-0732">Signal</keyword>
<evidence type="ECO:0000259" key="6">
    <source>
        <dbReference type="PROSITE" id="PS50109"/>
    </source>
</evidence>
<dbReference type="PANTHER" id="PTHR43065:SF42">
    <property type="entry name" value="TWO-COMPONENT SENSOR PPRA"/>
    <property type="match status" value="1"/>
</dbReference>
<dbReference type="SMART" id="SM00028">
    <property type="entry name" value="TPR"/>
    <property type="match status" value="5"/>
</dbReference>
<dbReference type="InterPro" id="IPR019734">
    <property type="entry name" value="TPR_rpt"/>
</dbReference>
<evidence type="ECO:0000256" key="3">
    <source>
        <dbReference type="ARBA" id="ARBA00022553"/>
    </source>
</evidence>
<evidence type="ECO:0000256" key="2">
    <source>
        <dbReference type="ARBA" id="ARBA00012438"/>
    </source>
</evidence>
<dbReference type="InterPro" id="IPR005467">
    <property type="entry name" value="His_kinase_dom"/>
</dbReference>
<dbReference type="GO" id="GO:0000155">
    <property type="term" value="F:phosphorelay sensor kinase activity"/>
    <property type="evidence" value="ECO:0007669"/>
    <property type="project" value="InterPro"/>
</dbReference>
<keyword evidence="8" id="KW-1185">Reference proteome</keyword>
<evidence type="ECO:0000256" key="5">
    <source>
        <dbReference type="SAM" id="SignalP"/>
    </source>
</evidence>
<keyword evidence="4" id="KW-0472">Membrane</keyword>
<dbReference type="STRING" id="1121955.SAMN02745146_3570"/>
<dbReference type="Pfam" id="PF02518">
    <property type="entry name" value="HATPase_c"/>
    <property type="match status" value="1"/>
</dbReference>
<dbReference type="InterPro" id="IPR004358">
    <property type="entry name" value="Sig_transdc_His_kin-like_C"/>
</dbReference>
<dbReference type="InterPro" id="IPR036097">
    <property type="entry name" value="HisK_dim/P_sf"/>
</dbReference>
<keyword evidence="3" id="KW-0597">Phosphoprotein</keyword>
<proteinExistence type="predicted"/>
<dbReference type="SMART" id="SM00387">
    <property type="entry name" value="HATPase_c"/>
    <property type="match status" value="1"/>
</dbReference>
<dbReference type="CDD" id="cd00082">
    <property type="entry name" value="HisKA"/>
    <property type="match status" value="1"/>
</dbReference>
<feature type="transmembrane region" description="Helical" evidence="4">
    <location>
        <begin position="351"/>
        <end position="371"/>
    </location>
</feature>
<dbReference type="RefSeq" id="WP_084539121.1">
    <property type="nucleotide sequence ID" value="NZ_FQYN01000008.1"/>
</dbReference>
<dbReference type="OrthoDB" id="9806995at2"/>
<feature type="signal peptide" evidence="5">
    <location>
        <begin position="1"/>
        <end position="20"/>
    </location>
</feature>
<keyword evidence="4" id="KW-0812">Transmembrane</keyword>
<reference evidence="7 8" key="1">
    <citation type="submission" date="2016-11" db="EMBL/GenBank/DDBJ databases">
        <authorList>
            <person name="Jaros S."/>
            <person name="Januszkiewicz K."/>
            <person name="Wedrychowicz H."/>
        </authorList>
    </citation>
    <scope>NUCLEOTIDE SEQUENCE [LARGE SCALE GENOMIC DNA]</scope>
    <source>
        <strain evidence="7 8">DSM 21074</strain>
    </source>
</reference>
<protein>
    <recommendedName>
        <fullName evidence="2">histidine kinase</fullName>
        <ecNumber evidence="2">2.7.13.3</ecNumber>
    </recommendedName>
</protein>
<comment type="catalytic activity">
    <reaction evidence="1">
        <text>ATP + protein L-histidine = ADP + protein N-phospho-L-histidine.</text>
        <dbReference type="EC" id="2.7.13.3"/>
    </reaction>
</comment>
<sequence length="652" mass="72643">MLFRFSACLFGLLFLSFGLAAPAGRAQSPTLDMLRQQLHQPQPDTSRVLLLCKMSDQYWALRTDSAEAYAQRGLTLARRIGYRHGECAALNRQGAALRESNLARALELFQESLRLARATHDRSMQAQNLRSIGIIYVYLRDRRQGLAYYFQALRLGQQLRDNNRVVIDLSNIGLAYDLYNETDSAAHFQEQAYALARRIQSPTNYILYGLGNVARKRGNIPQALRYYRRSISESARMHHLRSSNFSYVGLATLYQQQGQPDSSIYYARLGCRAAQANGFLRGVLNASTLLTQDFKARGPIDSAFKYQSLMLAMKDTLFGQEKVMRVQSINYTERQRAQLAAADQQALKARYRLYGVLAGLVVLLVFVGLLVRNHLQQQRANRALQASLAELKTAQDQLVQREKMAFLGELTAGVAHELQNPLGFVKKFAEVSTDLVDEINGAQRLARDGRLEREILDGLKQNLANISQHGQRATAIIKGMLEHARTGSGPRELTNLNALAGENLRLAYQGTRHRHPEFSATLTANLDPDLPLVSVIALDLGRVLLNLCTNAFYAVRQHQLLSPGPRYRPEVTVTTRRLPAGIEIRVRDNGSGIPENVRQKIFQPFFTTKPVGEGTGLGLSLSHDIISTGHGGTLQVVSAEGQGTEFIITLPG</sequence>
<dbReference type="AlphaFoldDB" id="A0A1M6KUR6"/>
<dbReference type="Gene3D" id="3.30.565.10">
    <property type="entry name" value="Histidine kinase-like ATPase, C-terminal domain"/>
    <property type="match status" value="1"/>
</dbReference>
<name>A0A1M6KUR6_9BACT</name>
<dbReference type="PANTHER" id="PTHR43065">
    <property type="entry name" value="SENSOR HISTIDINE KINASE"/>
    <property type="match status" value="1"/>
</dbReference>
<dbReference type="PROSITE" id="PS50109">
    <property type="entry name" value="HIS_KIN"/>
    <property type="match status" value="1"/>
</dbReference>
<dbReference type="Gene3D" id="1.25.40.10">
    <property type="entry name" value="Tetratricopeptide repeat domain"/>
    <property type="match status" value="2"/>
</dbReference>
<evidence type="ECO:0000256" key="1">
    <source>
        <dbReference type="ARBA" id="ARBA00000085"/>
    </source>
</evidence>
<gene>
    <name evidence="7" type="ORF">SAMN02745146_3570</name>
</gene>
<feature type="domain" description="Histidine kinase" evidence="6">
    <location>
        <begin position="413"/>
        <end position="652"/>
    </location>
</feature>
<dbReference type="InterPro" id="IPR003661">
    <property type="entry name" value="HisK_dim/P_dom"/>
</dbReference>
<organism evidence="7 8">
    <name type="scientific">Hymenobacter daecheongensis DSM 21074</name>
    <dbReference type="NCBI Taxonomy" id="1121955"/>
    <lineage>
        <taxon>Bacteria</taxon>
        <taxon>Pseudomonadati</taxon>
        <taxon>Bacteroidota</taxon>
        <taxon>Cytophagia</taxon>
        <taxon>Cytophagales</taxon>
        <taxon>Hymenobacteraceae</taxon>
        <taxon>Hymenobacter</taxon>
    </lineage>
</organism>
<dbReference type="Gene3D" id="1.10.287.130">
    <property type="match status" value="1"/>
</dbReference>
<evidence type="ECO:0000313" key="7">
    <source>
        <dbReference type="EMBL" id="SHJ62610.1"/>
    </source>
</evidence>
<dbReference type="InterPro" id="IPR003594">
    <property type="entry name" value="HATPase_dom"/>
</dbReference>
<evidence type="ECO:0000313" key="8">
    <source>
        <dbReference type="Proteomes" id="UP000184418"/>
    </source>
</evidence>
<accession>A0A1M6KUR6</accession>
<feature type="chain" id="PRO_5012093357" description="histidine kinase" evidence="5">
    <location>
        <begin position="21"/>
        <end position="652"/>
    </location>
</feature>
<dbReference type="SMART" id="SM00388">
    <property type="entry name" value="HisKA"/>
    <property type="match status" value="1"/>
</dbReference>
<keyword evidence="4" id="KW-1133">Transmembrane helix</keyword>
<dbReference type="InterPro" id="IPR011990">
    <property type="entry name" value="TPR-like_helical_dom_sf"/>
</dbReference>
<dbReference type="InterPro" id="IPR036890">
    <property type="entry name" value="HATPase_C_sf"/>
</dbReference>
<dbReference type="SUPFAM" id="SSF47384">
    <property type="entry name" value="Homodimeric domain of signal transducing histidine kinase"/>
    <property type="match status" value="1"/>
</dbReference>
<dbReference type="EC" id="2.7.13.3" evidence="2"/>
<dbReference type="PRINTS" id="PR00344">
    <property type="entry name" value="BCTRLSENSOR"/>
</dbReference>